<sequence>MKPEFDTIARRSILLAAVPPDICNHLLTNAHIRSFDRGGTIFLQGERAAAIYIVADGWVKLYRIAPNGAEAIVGTFTNGASFGEAVAFRHDSYPVSAEAVTDCTLIRIEADVFLRVIRESPEIAISILSATFAHLHSLVAQIEQLKAQTGAQRVAEFLLELSNCTSGRCEVTLPYDKVLIAGRLGMKPESLSRAFARLKGYGVSIRQNVALIDDVAALRDYIEEDPALAWSRS</sequence>
<evidence type="ECO:0000256" key="2">
    <source>
        <dbReference type="ARBA" id="ARBA00023125"/>
    </source>
</evidence>
<evidence type="ECO:0000313" key="6">
    <source>
        <dbReference type="EMBL" id="MCV2873475.1"/>
    </source>
</evidence>
<dbReference type="SMART" id="SM00100">
    <property type="entry name" value="cNMP"/>
    <property type="match status" value="1"/>
</dbReference>
<reference evidence="6 7" key="1">
    <citation type="submission" date="2022-10" db="EMBL/GenBank/DDBJ databases">
        <title>Defluviimonas sp. nov., isolated from ocean surface sediments.</title>
        <authorList>
            <person name="He W."/>
            <person name="Wang L."/>
            <person name="Zhang D.-F."/>
        </authorList>
    </citation>
    <scope>NUCLEOTIDE SEQUENCE [LARGE SCALE GENOMIC DNA]</scope>
    <source>
        <strain evidence="6 7">WL0050</strain>
    </source>
</reference>
<dbReference type="PANTHER" id="PTHR24567">
    <property type="entry name" value="CRP FAMILY TRANSCRIPTIONAL REGULATORY PROTEIN"/>
    <property type="match status" value="1"/>
</dbReference>
<evidence type="ECO:0000313" key="7">
    <source>
        <dbReference type="Proteomes" id="UP001652564"/>
    </source>
</evidence>
<dbReference type="SUPFAM" id="SSF51206">
    <property type="entry name" value="cAMP-binding domain-like"/>
    <property type="match status" value="1"/>
</dbReference>
<keyword evidence="3" id="KW-0804">Transcription</keyword>
<dbReference type="EMBL" id="JAOWKZ010000003">
    <property type="protein sequence ID" value="MCV2873475.1"/>
    <property type="molecule type" value="Genomic_DNA"/>
</dbReference>
<dbReference type="PROSITE" id="PS50042">
    <property type="entry name" value="CNMP_BINDING_3"/>
    <property type="match status" value="1"/>
</dbReference>
<dbReference type="RefSeq" id="WP_263740681.1">
    <property type="nucleotide sequence ID" value="NZ_JAOWKZ010000003.1"/>
</dbReference>
<dbReference type="InterPro" id="IPR000595">
    <property type="entry name" value="cNMP-bd_dom"/>
</dbReference>
<comment type="caution">
    <text evidence="6">The sequence shown here is derived from an EMBL/GenBank/DDBJ whole genome shotgun (WGS) entry which is preliminary data.</text>
</comment>
<dbReference type="InterPro" id="IPR036390">
    <property type="entry name" value="WH_DNA-bd_sf"/>
</dbReference>
<dbReference type="Pfam" id="PF00027">
    <property type="entry name" value="cNMP_binding"/>
    <property type="match status" value="1"/>
</dbReference>
<feature type="domain" description="HTH crp-type" evidence="5">
    <location>
        <begin position="148"/>
        <end position="216"/>
    </location>
</feature>
<dbReference type="InterPro" id="IPR050397">
    <property type="entry name" value="Env_Response_Regulators"/>
</dbReference>
<name>A0ABT2ZRA6_9RHOB</name>
<dbReference type="Pfam" id="PF13545">
    <property type="entry name" value="HTH_Crp_2"/>
    <property type="match status" value="1"/>
</dbReference>
<dbReference type="CDD" id="cd00038">
    <property type="entry name" value="CAP_ED"/>
    <property type="match status" value="1"/>
</dbReference>
<dbReference type="Gene3D" id="1.10.10.10">
    <property type="entry name" value="Winged helix-like DNA-binding domain superfamily/Winged helix DNA-binding domain"/>
    <property type="match status" value="1"/>
</dbReference>
<dbReference type="PROSITE" id="PS51063">
    <property type="entry name" value="HTH_CRP_2"/>
    <property type="match status" value="1"/>
</dbReference>
<accession>A0ABT2ZRA6</accession>
<dbReference type="Gene3D" id="2.60.120.10">
    <property type="entry name" value="Jelly Rolls"/>
    <property type="match status" value="1"/>
</dbReference>
<gene>
    <name evidence="6" type="ORF">OEZ71_14335</name>
</gene>
<proteinExistence type="predicted"/>
<keyword evidence="2" id="KW-0238">DNA-binding</keyword>
<dbReference type="PANTHER" id="PTHR24567:SF74">
    <property type="entry name" value="HTH-TYPE TRANSCRIPTIONAL REGULATOR ARCR"/>
    <property type="match status" value="1"/>
</dbReference>
<dbReference type="InterPro" id="IPR018490">
    <property type="entry name" value="cNMP-bd_dom_sf"/>
</dbReference>
<evidence type="ECO:0000256" key="3">
    <source>
        <dbReference type="ARBA" id="ARBA00023163"/>
    </source>
</evidence>
<keyword evidence="1" id="KW-0805">Transcription regulation</keyword>
<dbReference type="Proteomes" id="UP001652564">
    <property type="component" value="Unassembled WGS sequence"/>
</dbReference>
<evidence type="ECO:0000259" key="5">
    <source>
        <dbReference type="PROSITE" id="PS51063"/>
    </source>
</evidence>
<evidence type="ECO:0000259" key="4">
    <source>
        <dbReference type="PROSITE" id="PS50042"/>
    </source>
</evidence>
<protein>
    <submittedName>
        <fullName evidence="6">Crp/Fnr family transcriptional regulator</fullName>
    </submittedName>
</protein>
<dbReference type="SUPFAM" id="SSF46785">
    <property type="entry name" value="Winged helix' DNA-binding domain"/>
    <property type="match status" value="1"/>
</dbReference>
<organism evidence="6 7">
    <name type="scientific">Albidovulum litorale</name>
    <dbReference type="NCBI Taxonomy" id="2984134"/>
    <lineage>
        <taxon>Bacteria</taxon>
        <taxon>Pseudomonadati</taxon>
        <taxon>Pseudomonadota</taxon>
        <taxon>Alphaproteobacteria</taxon>
        <taxon>Rhodobacterales</taxon>
        <taxon>Paracoccaceae</taxon>
        <taxon>Albidovulum</taxon>
    </lineage>
</organism>
<feature type="domain" description="Cyclic nucleotide-binding" evidence="4">
    <location>
        <begin position="14"/>
        <end position="123"/>
    </location>
</feature>
<evidence type="ECO:0000256" key="1">
    <source>
        <dbReference type="ARBA" id="ARBA00023015"/>
    </source>
</evidence>
<keyword evidence="7" id="KW-1185">Reference proteome</keyword>
<dbReference type="InterPro" id="IPR036388">
    <property type="entry name" value="WH-like_DNA-bd_sf"/>
</dbReference>
<dbReference type="InterPro" id="IPR014710">
    <property type="entry name" value="RmlC-like_jellyroll"/>
</dbReference>
<dbReference type="InterPro" id="IPR012318">
    <property type="entry name" value="HTH_CRP"/>
</dbReference>